<evidence type="ECO:0000256" key="1">
    <source>
        <dbReference type="ARBA" id="ARBA00004141"/>
    </source>
</evidence>
<dbReference type="InterPro" id="IPR049452">
    <property type="entry name" value="Anoctamin_TM"/>
</dbReference>
<dbReference type="Pfam" id="PF04547">
    <property type="entry name" value="Anoctamin"/>
    <property type="match status" value="1"/>
</dbReference>
<feature type="compositionally biased region" description="Low complexity" evidence="7">
    <location>
        <begin position="771"/>
        <end position="783"/>
    </location>
</feature>
<comment type="subcellular location">
    <subcellularLocation>
        <location evidence="1 6">Membrane</location>
        <topology evidence="1 6">Multi-pass membrane protein</topology>
    </subcellularLocation>
</comment>
<evidence type="ECO:0000259" key="8">
    <source>
        <dbReference type="Pfam" id="PF04547"/>
    </source>
</evidence>
<feature type="compositionally biased region" description="Pro residues" evidence="7">
    <location>
        <begin position="852"/>
        <end position="866"/>
    </location>
</feature>
<keyword evidence="9" id="KW-1185">Reference proteome</keyword>
<evidence type="ECO:0000256" key="5">
    <source>
        <dbReference type="ARBA" id="ARBA00023136"/>
    </source>
</evidence>
<feature type="transmembrane region" description="Helical" evidence="6">
    <location>
        <begin position="346"/>
        <end position="368"/>
    </location>
</feature>
<keyword evidence="3 6" id="KW-0812">Transmembrane</keyword>
<evidence type="ECO:0000256" key="4">
    <source>
        <dbReference type="ARBA" id="ARBA00022989"/>
    </source>
</evidence>
<dbReference type="GeneID" id="106071298"/>
<feature type="transmembrane region" description="Helical" evidence="6">
    <location>
        <begin position="241"/>
        <end position="264"/>
    </location>
</feature>
<dbReference type="PANTHER" id="PTHR12308:SF51">
    <property type="entry name" value="ANOCTAMIN-8"/>
    <property type="match status" value="1"/>
</dbReference>
<reference evidence="10" key="1">
    <citation type="submission" date="2025-08" db="UniProtKB">
        <authorList>
            <consortium name="RefSeq"/>
        </authorList>
    </citation>
    <scope>IDENTIFICATION</scope>
</reference>
<feature type="region of interest" description="Disordered" evidence="7">
    <location>
        <begin position="846"/>
        <end position="879"/>
    </location>
</feature>
<feature type="transmembrane region" description="Helical" evidence="6">
    <location>
        <begin position="388"/>
        <end position="409"/>
    </location>
</feature>
<protein>
    <recommendedName>
        <fullName evidence="6">Anoctamin</fullName>
    </recommendedName>
</protein>
<gene>
    <name evidence="10" type="primary">LOC106071298</name>
</gene>
<dbReference type="GO" id="GO:0005886">
    <property type="term" value="C:plasma membrane"/>
    <property type="evidence" value="ECO:0007669"/>
    <property type="project" value="TreeGrafter"/>
</dbReference>
<evidence type="ECO:0000256" key="2">
    <source>
        <dbReference type="ARBA" id="ARBA00009671"/>
    </source>
</evidence>
<evidence type="ECO:0000313" key="10">
    <source>
        <dbReference type="RefSeq" id="XP_055872950.1"/>
    </source>
</evidence>
<organism evidence="9 10">
    <name type="scientific">Biomphalaria glabrata</name>
    <name type="common">Bloodfluke planorb</name>
    <name type="synonym">Freshwater snail</name>
    <dbReference type="NCBI Taxonomy" id="6526"/>
    <lineage>
        <taxon>Eukaryota</taxon>
        <taxon>Metazoa</taxon>
        <taxon>Spiralia</taxon>
        <taxon>Lophotrochozoa</taxon>
        <taxon>Mollusca</taxon>
        <taxon>Gastropoda</taxon>
        <taxon>Heterobranchia</taxon>
        <taxon>Euthyneura</taxon>
        <taxon>Panpulmonata</taxon>
        <taxon>Hygrophila</taxon>
        <taxon>Lymnaeoidea</taxon>
        <taxon>Planorbidae</taxon>
        <taxon>Biomphalaria</taxon>
    </lineage>
</organism>
<feature type="transmembrane region" description="Helical" evidence="6">
    <location>
        <begin position="580"/>
        <end position="603"/>
    </location>
</feature>
<feature type="domain" description="Anoctamin transmembrane" evidence="8">
    <location>
        <begin position="229"/>
        <end position="702"/>
    </location>
</feature>
<feature type="region of interest" description="Disordered" evidence="7">
    <location>
        <begin position="1072"/>
        <end position="1123"/>
    </location>
</feature>
<dbReference type="OMA" id="WLTHKEN"/>
<evidence type="ECO:0000313" key="9">
    <source>
        <dbReference type="Proteomes" id="UP001165740"/>
    </source>
</evidence>
<dbReference type="InterPro" id="IPR007632">
    <property type="entry name" value="Anoctamin"/>
</dbReference>
<dbReference type="GO" id="GO:0005254">
    <property type="term" value="F:chloride channel activity"/>
    <property type="evidence" value="ECO:0007669"/>
    <property type="project" value="TreeGrafter"/>
</dbReference>
<evidence type="ECO:0000256" key="6">
    <source>
        <dbReference type="RuleBase" id="RU280814"/>
    </source>
</evidence>
<dbReference type="Proteomes" id="UP001165740">
    <property type="component" value="Chromosome 1"/>
</dbReference>
<evidence type="ECO:0000256" key="7">
    <source>
        <dbReference type="SAM" id="MobiDB-lite"/>
    </source>
</evidence>
<feature type="transmembrane region" description="Helical" evidence="6">
    <location>
        <begin position="276"/>
        <end position="294"/>
    </location>
</feature>
<name>A0A9W2ZDK1_BIOGL</name>
<accession>A0A9W2ZDK1</accession>
<keyword evidence="4 6" id="KW-1133">Transmembrane helix</keyword>
<dbReference type="OrthoDB" id="296386at2759"/>
<comment type="similarity">
    <text evidence="2 6">Belongs to the anoctamin family.</text>
</comment>
<feature type="region of interest" description="Disordered" evidence="7">
    <location>
        <begin position="725"/>
        <end position="825"/>
    </location>
</feature>
<dbReference type="RefSeq" id="XP_055872950.1">
    <property type="nucleotide sequence ID" value="XM_056016975.1"/>
</dbReference>
<keyword evidence="5 6" id="KW-0472">Membrane</keyword>
<proteinExistence type="inferred from homology"/>
<evidence type="ECO:0000256" key="3">
    <source>
        <dbReference type="ARBA" id="ARBA00022692"/>
    </source>
</evidence>
<feature type="compositionally biased region" description="Basic and acidic residues" evidence="7">
    <location>
        <begin position="528"/>
        <end position="537"/>
    </location>
</feature>
<feature type="region of interest" description="Disordered" evidence="7">
    <location>
        <begin position="511"/>
        <end position="550"/>
    </location>
</feature>
<dbReference type="PANTHER" id="PTHR12308">
    <property type="entry name" value="ANOCTAMIN"/>
    <property type="match status" value="1"/>
</dbReference>
<dbReference type="AlphaFoldDB" id="A0A9W2ZDK1"/>
<feature type="transmembrane region" description="Helical" evidence="6">
    <location>
        <begin position="430"/>
        <end position="455"/>
    </location>
</feature>
<sequence>MFSEDQERRSERQKDGGHHGFIRHRIPYRLLGRRSLGAKRLVVSSKVLFPAIPTQNCDVVLTFPAHTDDATLMWLLARLKTRAPALTVHVRHHSHTGIYGFYLTALYDNLLQGAEELGILKPLKSDYGGGMKEFVFEDQDCFAGIEDESTFLTSQERQSIVLHFLHELRATGEDTLAGITFIEGQPIVPLLIINKVVSQVFPLHNHNDLKILRQTWVQAIFSKQPLDEVCRYFGVKIGLYFAYLGHYTTWLILPALVGLIIFLMQGQNQLLEDLCYVGFALFNVIWATLYLKFWKRASTVYCYKWGTLEKKDDLLKDPRPLFKGDLVKSPITGHLELAYPAWKRLLFQYFVTFPVIAICLAFVFIIMLLCFELQEWVNGLIAEEELPYIFSFLPKVLLAVVVTILDEVYKEIAIWLTHKENYRLEQSHETSLIIKLVMFQFVNSFLSLFYIGFYLRDMDRLRDQLAALLITRQVLGNVKEALAPYIIWKARLYSVGYRIATQMSPASVEKEVRRMTARPKAHSSSMHSKKDGAKDSDSDSSTLTEEDEEALPALTQAEVESAMKKYEDTLDDYLEMCIQFGYITLFSSAFPLAALCALFNNVIEIRSDAFKLCLTFQRPFGQRVDSIGIWQDVLLVFSVIAVIVNCSLVGTSGLLERMLPGLSSTTYCIIIVLVEHFILTTKFSLYRSIPDLPPCISTEMARLEYQRTEAIKQLVSQLAQNHGGGSLISHYPGSPSIRRRKMPESPVAESSLKEPSPPLGGSVKTIMSQPSSATSSHTNTAASRPTDFFTITPKVSDKPDVPPRTSIQKTESAPLPPQQPLTLESRGAENVVSETLHPMFDYSDIRTSEAPQAPPTVPTPAPPRIIPQPSKGVSKGNSEVMRRILRKKMDLEDGQRRRSEPVSAAVTQALSLQRQDTDGMRKKKIYENKEDLRAACKVHLSTENLRRSMDGLNSLRGLEANLSSSLPGLNDASGISSASLPGSSQYVASPRPLKSLGDPSFLATKILSRKSRSFSTADVNDVKSAFRERFSWRGELVQSSKSTNSKKKLNANPEASKKIVLDEIKSDVSDISITEDEPKSSSVAKDVVKLSTDAPLPPAPTQSSSESATLKPPSGYKMKESGSDSKLNVFKAFRESVSKPLSLSPRASDSKHKKT</sequence>
<comment type="caution">
    <text evidence="6">Lacks conserved residue(s) required for the propagation of feature annotation.</text>
</comment>
<feature type="transmembrane region" description="Helical" evidence="6">
    <location>
        <begin position="633"/>
        <end position="655"/>
    </location>
</feature>